<reference evidence="1 2" key="1">
    <citation type="submission" date="2016-02" db="EMBL/GenBank/DDBJ databases">
        <title>Genome analysis of coral dinoflagellate symbionts highlights evolutionary adaptations to a symbiotic lifestyle.</title>
        <authorList>
            <person name="Aranda M."/>
            <person name="Li Y."/>
            <person name="Liew Y.J."/>
            <person name="Baumgarten S."/>
            <person name="Simakov O."/>
            <person name="Wilson M."/>
            <person name="Piel J."/>
            <person name="Ashoor H."/>
            <person name="Bougouffa S."/>
            <person name="Bajic V.B."/>
            <person name="Ryu T."/>
            <person name="Ravasi T."/>
            <person name="Bayer T."/>
            <person name="Micklem G."/>
            <person name="Kim H."/>
            <person name="Bhak J."/>
            <person name="Lajeunesse T.C."/>
            <person name="Voolstra C.R."/>
        </authorList>
    </citation>
    <scope>NUCLEOTIDE SEQUENCE [LARGE SCALE GENOMIC DNA]</scope>
    <source>
        <strain evidence="1 2">CCMP2467</strain>
    </source>
</reference>
<dbReference type="OrthoDB" id="10568997at2759"/>
<gene>
    <name evidence="1" type="ORF">AK812_SmicGene4641</name>
</gene>
<name>A0A1Q9EVR8_SYMMI</name>
<proteinExistence type="predicted"/>
<accession>A0A1Q9EVR8</accession>
<dbReference type="EMBL" id="LSRX01000058">
    <property type="protein sequence ID" value="OLQ11492.1"/>
    <property type="molecule type" value="Genomic_DNA"/>
</dbReference>
<dbReference type="Proteomes" id="UP000186817">
    <property type="component" value="Unassembled WGS sequence"/>
</dbReference>
<protein>
    <submittedName>
        <fullName evidence="1">Uncharacterized protein</fullName>
    </submittedName>
</protein>
<organism evidence="1 2">
    <name type="scientific">Symbiodinium microadriaticum</name>
    <name type="common">Dinoflagellate</name>
    <name type="synonym">Zooxanthella microadriatica</name>
    <dbReference type="NCBI Taxonomy" id="2951"/>
    <lineage>
        <taxon>Eukaryota</taxon>
        <taxon>Sar</taxon>
        <taxon>Alveolata</taxon>
        <taxon>Dinophyceae</taxon>
        <taxon>Suessiales</taxon>
        <taxon>Symbiodiniaceae</taxon>
        <taxon>Symbiodinium</taxon>
    </lineage>
</organism>
<comment type="caution">
    <text evidence="1">The sequence shown here is derived from an EMBL/GenBank/DDBJ whole genome shotgun (WGS) entry which is preliminary data.</text>
</comment>
<dbReference type="AlphaFoldDB" id="A0A1Q9EVR8"/>
<evidence type="ECO:0000313" key="1">
    <source>
        <dbReference type="EMBL" id="OLQ11492.1"/>
    </source>
</evidence>
<keyword evidence="2" id="KW-1185">Reference proteome</keyword>
<evidence type="ECO:0000313" key="2">
    <source>
        <dbReference type="Proteomes" id="UP000186817"/>
    </source>
</evidence>
<sequence length="716" mass="80124">MGDEQLPPKRQKLDETWVYKSLGDLDFMCSDDDLRRKVASTYGGQIADFLRNAPAEDVASFMMEFVHEKHMRLQIAMCLQHNMRKLQSPAPPDLISQKFLEVLRNKPAEDPNLNVFDETSGHKTVAPTDEMRARIKQRYNNRCAFCGAEKTQEVPVTCAHLTKRTGKYDQGFPAGFDLQSDRNFIYLCGTKGRLGTCHDGFDTHLLALLPGVLDQPWRVISCYEHFKKQDPHAKLPQFHDPSFRFQPNMLYNRVLSTRLRKFCQQNQRQCQNMENSEEFAKCVDVVSQLSRSASHRGRVGVSLVLEAIGSFSYDCGGRDPGNLLWSCAVEVSVPELVCSADPARRHDLHNEATAGLRLGRIEKGDVWEFSDEFQDFDFGDLGGLGSPPICGFDYLEPRGHLGIAAARYVALLPSWNPAPDGCSRCGLAPRLRYETSPDGLKVYLGTGKIEISRGAVLGCGGWATGSTFQDGSSLLLPWCVLALVLTLLHDVAASAGHDLDCIQGESRQAHVLQKAKQTPCGPKAREKALRAKVRFWARMSPKWHSDVAKVWPLSCKEKRALDAAVVPTRRKDSWIRDLTQENIHPHPGLSLSLWSLNSQGAAHAWELDKVEEERNSCGCLARAESWPAQVEQMLIRLGLCRYRAWPQPGSRTDTNRGGLMVAVRDDMRASLCHQSVGEFGNFLTLNLDAWLLTVVRRRPSPDTGDASFVQALAEHR</sequence>